<evidence type="ECO:0000313" key="1">
    <source>
        <dbReference type="EMBL" id="MBV7671414.1"/>
    </source>
</evidence>
<sequence>MLVALPAPVRPSTVAATFRAAARVLAANGLYQGDYVPDARDREMCVPHFLRPMSIVAALKCAVTGDHRRDSLLADEAIAVLAMRLGEPPVWGDIFSLEAHVDDWGDVEGRTTECAVAVLYAAADASEQVAA</sequence>
<accession>A0ABS6TTH7</accession>
<protein>
    <submittedName>
        <fullName evidence="1">Uncharacterized protein</fullName>
    </submittedName>
</protein>
<name>A0ABS6TTH7_STRHA</name>
<dbReference type="InterPro" id="IPR045677">
    <property type="entry name" value="DUF6197"/>
</dbReference>
<gene>
    <name evidence="1" type="ORF">STHAL_18355</name>
</gene>
<proteinExistence type="predicted"/>
<comment type="caution">
    <text evidence="1">The sequence shown here is derived from an EMBL/GenBank/DDBJ whole genome shotgun (WGS) entry which is preliminary data.</text>
</comment>
<reference evidence="1 2" key="1">
    <citation type="submission" date="2021-07" db="EMBL/GenBank/DDBJ databases">
        <title>Sequencing Streptomyces halstedii LGO-A4 genome an citrus endophytic actinomycete.</title>
        <authorList>
            <person name="Samborskyy M."/>
            <person name="Scott N."/>
            <person name="Deglau R."/>
            <person name="Dickens S."/>
            <person name="Oliveira L.G."/>
        </authorList>
    </citation>
    <scope>NUCLEOTIDE SEQUENCE [LARGE SCALE GENOMIC DNA]</scope>
    <source>
        <strain evidence="1 2">LGO-A4</strain>
    </source>
</reference>
<dbReference type="Proteomes" id="UP000735541">
    <property type="component" value="Unassembled WGS sequence"/>
</dbReference>
<keyword evidence="2" id="KW-1185">Reference proteome</keyword>
<evidence type="ECO:0000313" key="2">
    <source>
        <dbReference type="Proteomes" id="UP000735541"/>
    </source>
</evidence>
<organism evidence="1 2">
    <name type="scientific">Streptomyces halstedii</name>
    <dbReference type="NCBI Taxonomy" id="1944"/>
    <lineage>
        <taxon>Bacteria</taxon>
        <taxon>Bacillati</taxon>
        <taxon>Actinomycetota</taxon>
        <taxon>Actinomycetes</taxon>
        <taxon>Kitasatosporales</taxon>
        <taxon>Streptomycetaceae</taxon>
        <taxon>Streptomyces</taxon>
    </lineage>
</organism>
<dbReference type="Pfam" id="PF19698">
    <property type="entry name" value="DUF6197"/>
    <property type="match status" value="1"/>
</dbReference>
<dbReference type="EMBL" id="JAHUVW010000001">
    <property type="protein sequence ID" value="MBV7671414.1"/>
    <property type="molecule type" value="Genomic_DNA"/>
</dbReference>